<dbReference type="AlphaFoldDB" id="A0A382CWN1"/>
<gene>
    <name evidence="1" type="ORF">METZ01_LOCUS182591</name>
</gene>
<evidence type="ECO:0008006" key="2">
    <source>
        <dbReference type="Google" id="ProtNLM"/>
    </source>
</evidence>
<feature type="non-terminal residue" evidence="1">
    <location>
        <position position="587"/>
    </location>
</feature>
<dbReference type="SUPFAM" id="SSF49464">
    <property type="entry name" value="Carboxypeptidase regulatory domain-like"/>
    <property type="match status" value="1"/>
</dbReference>
<organism evidence="1">
    <name type="scientific">marine metagenome</name>
    <dbReference type="NCBI Taxonomy" id="408172"/>
    <lineage>
        <taxon>unclassified sequences</taxon>
        <taxon>metagenomes</taxon>
        <taxon>ecological metagenomes</taxon>
    </lineage>
</organism>
<dbReference type="SUPFAM" id="SSF63829">
    <property type="entry name" value="Calcium-dependent phosphotriesterase"/>
    <property type="match status" value="1"/>
</dbReference>
<proteinExistence type="predicted"/>
<name>A0A382CWN1_9ZZZZ</name>
<dbReference type="EMBL" id="UINC01036173">
    <property type="protein sequence ID" value="SVB29737.1"/>
    <property type="molecule type" value="Genomic_DNA"/>
</dbReference>
<dbReference type="InterPro" id="IPR015943">
    <property type="entry name" value="WD40/YVTN_repeat-like_dom_sf"/>
</dbReference>
<dbReference type="Gene3D" id="2.130.10.10">
    <property type="entry name" value="YVTN repeat-like/Quinoprotein amine dehydrogenase"/>
    <property type="match status" value="2"/>
</dbReference>
<protein>
    <recommendedName>
        <fullName evidence="2">Two component regulator three Y domain-containing protein</fullName>
    </recommendedName>
</protein>
<reference evidence="1" key="1">
    <citation type="submission" date="2018-05" db="EMBL/GenBank/DDBJ databases">
        <authorList>
            <person name="Lanie J.A."/>
            <person name="Ng W.-L."/>
            <person name="Kazmierczak K.M."/>
            <person name="Andrzejewski T.M."/>
            <person name="Davidsen T.M."/>
            <person name="Wayne K.J."/>
            <person name="Tettelin H."/>
            <person name="Glass J.I."/>
            <person name="Rusch D."/>
            <person name="Podicherti R."/>
            <person name="Tsui H.-C.T."/>
            <person name="Winkler M.E."/>
        </authorList>
    </citation>
    <scope>NUCLEOTIDE SEQUENCE</scope>
</reference>
<accession>A0A382CWN1</accession>
<sequence>MKIVKSIVLGYLLLSGLYASSQSNNQLDNDHVIRNFAFIGPFNESINIDSIIDRFFADDFLYENIISNEKEREWKFFSSKGPRGQHNLWQIYKGIKTEEYVVGRATVVSQEEQETIFRRGLWFGRAKIWINKNLIYDSHDPKYEDNIRVKFNKGSNTIVIQVISFGQPGFLMQFIPYSRAEISGLVKDKNGNTVPFANVSLVNFSEKRFFQVQTNEKGEYTHVVFPVNSDGVYYCFIFGRNDNYHNIRIKDVKRGSRKKLDHIVQKRSSIKGRVLTMDQKSKQFGILIQAVHLDNNGNEDIYFSKYSDKDGSFEFKNIPFGKYFLRYHGKDDYEYFLAEDGRRKKYTLIKDSNGISDIEISIPSLVKGTWEQVTYLDGLQSDYLGPFVIDEKNIIWTATYSGITVYDGKEMLNITKDDGLPNRPIGSLFIDKTSNVWVGINGDLQDGGLVKLNGTTVSDKITIKNGLGGNRVWGIEENINGDLLLVGDGGLQIYNKKEFEIFDYTNGLTGGWINKIFVEGNTIWLATHDGLVAKNGKKFKVYSLEDGLPSNWINNVTKGPEGKLWISTNSGFSIFDGIGFENYSVID</sequence>
<dbReference type="InterPro" id="IPR008969">
    <property type="entry name" value="CarboxyPept-like_regulatory"/>
</dbReference>
<dbReference type="SUPFAM" id="SSF49478">
    <property type="entry name" value="Cna protein B-type domain"/>
    <property type="match status" value="1"/>
</dbReference>
<evidence type="ECO:0000313" key="1">
    <source>
        <dbReference type="EMBL" id="SVB29737.1"/>
    </source>
</evidence>